<comment type="caution">
    <text evidence="1">The sequence shown here is derived from an EMBL/GenBank/DDBJ whole genome shotgun (WGS) entry which is preliminary data.</text>
</comment>
<protein>
    <submittedName>
        <fullName evidence="1">Uncharacterized protein</fullName>
    </submittedName>
</protein>
<gene>
    <name evidence="1" type="ORF">LCGC14_2307750</name>
</gene>
<dbReference type="AlphaFoldDB" id="A0A0F9D923"/>
<reference evidence="1" key="1">
    <citation type="journal article" date="2015" name="Nature">
        <title>Complex archaea that bridge the gap between prokaryotes and eukaryotes.</title>
        <authorList>
            <person name="Spang A."/>
            <person name="Saw J.H."/>
            <person name="Jorgensen S.L."/>
            <person name="Zaremba-Niedzwiedzka K."/>
            <person name="Martijn J."/>
            <person name="Lind A.E."/>
            <person name="van Eijk R."/>
            <person name="Schleper C."/>
            <person name="Guy L."/>
            <person name="Ettema T.J."/>
        </authorList>
    </citation>
    <scope>NUCLEOTIDE SEQUENCE</scope>
</reference>
<dbReference type="EMBL" id="LAZR01032683">
    <property type="protein sequence ID" value="KKL50211.1"/>
    <property type="molecule type" value="Genomic_DNA"/>
</dbReference>
<evidence type="ECO:0000313" key="1">
    <source>
        <dbReference type="EMBL" id="KKL50211.1"/>
    </source>
</evidence>
<feature type="non-terminal residue" evidence="1">
    <location>
        <position position="1"/>
    </location>
</feature>
<proteinExistence type="predicted"/>
<name>A0A0F9D923_9ZZZZ</name>
<sequence length="259" mass="28893">KFGGLNMKAFMGDTDHPIGEKEGGIHLNETMIPPGQLKHLCILTGDLKEEDLRKILKERYGVDSRKNLTRTQADAWIIELGDEKRVSETVTKPVTKNVGQKKATGGVSGEQVVELLEDAEEEIIVEMDADIHSDLPLAFYMEWTDKRTKKKVERVTLSAVAWFEAARNLGLVTESIEFIKVDGKLAAVARVKDPATNAVAMGFASRLSDPNTKLAIELLSVKANRNAIKKLVPVEARLKLLEKAKKLNLVKELPYFEFR</sequence>
<accession>A0A0F9D923</accession>
<organism evidence="1">
    <name type="scientific">marine sediment metagenome</name>
    <dbReference type="NCBI Taxonomy" id="412755"/>
    <lineage>
        <taxon>unclassified sequences</taxon>
        <taxon>metagenomes</taxon>
        <taxon>ecological metagenomes</taxon>
    </lineage>
</organism>